<reference evidence="1 2" key="1">
    <citation type="submission" date="2019-04" db="EMBL/GenBank/DDBJ databases">
        <authorList>
            <person name="Jiang L."/>
        </authorList>
    </citation>
    <scope>NUCLEOTIDE SEQUENCE [LARGE SCALE GENOMIC DNA]</scope>
    <source>
        <strain evidence="1 2">YIM 131861</strain>
    </source>
</reference>
<evidence type="ECO:0000313" key="2">
    <source>
        <dbReference type="Proteomes" id="UP000307380"/>
    </source>
</evidence>
<dbReference type="RefSeq" id="WP_136424888.1">
    <property type="nucleotide sequence ID" value="NZ_SSSN01000009.1"/>
</dbReference>
<accession>A0A4S4FSU7</accession>
<dbReference type="PANTHER" id="PTHR38479:SF2">
    <property type="entry name" value="WINGED HELIX DNA-BINDING DOMAIN-CONTAINING PROTEIN"/>
    <property type="match status" value="1"/>
</dbReference>
<keyword evidence="2" id="KW-1185">Reference proteome</keyword>
<keyword evidence="1" id="KW-0238">DNA-binding</keyword>
<sequence>MEPREARTRRLDGLRLWAPEAATPTEVVHRLVAVQGQEHPYALWSVAQRIEHDSRPTAADMAVAYDLGDVLRTHVMRPTWHLVAPADARWLLTLTNGRVRRFNAPIFTRENIDDALISRAIDLFAREVDRGRHRTRDQLRSALGDAGIHLSSLGFTCVLMAAELERVLISGASDGKQRTHAAFDERVPPGFVGGASSFDRESALAELAGRYFATRGPASVADLAAWSGLTIGDGRRGIALALERAPGSLEPVELDGQECWLAPAELSRAPRSPRVDLVQAFDEYVMSYSRTRAHIFPDGFTPPTTPTTNMHWMLTDGVISGSWKHELRSSDARLQLRAITPLDDATAAALRVAVADYSRYLGLPIELLLQ</sequence>
<organism evidence="1 2">
    <name type="scientific">Orlajensenia flava</name>
    <dbReference type="NCBI Taxonomy" id="2565934"/>
    <lineage>
        <taxon>Bacteria</taxon>
        <taxon>Bacillati</taxon>
        <taxon>Actinomycetota</taxon>
        <taxon>Actinomycetes</taxon>
        <taxon>Micrococcales</taxon>
        <taxon>Microbacteriaceae</taxon>
        <taxon>Orlajensenia</taxon>
    </lineage>
</organism>
<comment type="caution">
    <text evidence="1">The sequence shown here is derived from an EMBL/GenBank/DDBJ whole genome shotgun (WGS) entry which is preliminary data.</text>
</comment>
<gene>
    <name evidence="1" type="ORF">E6C70_12610</name>
</gene>
<dbReference type="OrthoDB" id="9148135at2"/>
<dbReference type="AlphaFoldDB" id="A0A4S4FSU7"/>
<name>A0A4S4FSU7_9MICO</name>
<dbReference type="Proteomes" id="UP000307380">
    <property type="component" value="Unassembled WGS sequence"/>
</dbReference>
<evidence type="ECO:0000313" key="1">
    <source>
        <dbReference type="EMBL" id="THG32586.1"/>
    </source>
</evidence>
<dbReference type="EMBL" id="SSSN01000009">
    <property type="protein sequence ID" value="THG32586.1"/>
    <property type="molecule type" value="Genomic_DNA"/>
</dbReference>
<dbReference type="GO" id="GO:0003677">
    <property type="term" value="F:DNA binding"/>
    <property type="evidence" value="ECO:0007669"/>
    <property type="project" value="UniProtKB-KW"/>
</dbReference>
<dbReference type="PANTHER" id="PTHR38479">
    <property type="entry name" value="LMO0824 PROTEIN"/>
    <property type="match status" value="1"/>
</dbReference>
<proteinExistence type="predicted"/>
<protein>
    <submittedName>
        <fullName evidence="1">Winged helix DNA-binding domain-containing protein</fullName>
    </submittedName>
</protein>
<dbReference type="Pfam" id="PF06224">
    <property type="entry name" value="AlkZ-like"/>
    <property type="match status" value="1"/>
</dbReference>
<dbReference type="InterPro" id="IPR009351">
    <property type="entry name" value="AlkZ-like"/>
</dbReference>